<accession>A0ABX0V090</accession>
<feature type="domain" description="Lon N-terminal" evidence="1">
    <location>
        <begin position="21"/>
        <end position="214"/>
    </location>
</feature>
<sequence>MNPVQRSNPVHWSAADCPGVIPLFPLAGALLLPRGQLPLNVFEPRYLAMVDDVIGSKRVIGIVQPDAEAADVDVPPLYKVGCAGRITQFVEVEYGRYLVSLTGISRFRLIEELPVLTPYRQARVDYEPYREDFNARAGEDEVDRQAVIDVLHRFAEAKDLRIDWKSIEEASNEALVNALSMMSPYGVREKQALLEAPDLKARADTLVAITEIELARSGDAPDTTLQ</sequence>
<protein>
    <recommendedName>
        <fullName evidence="1">Lon N-terminal domain-containing protein</fullName>
    </recommendedName>
</protein>
<organism evidence="2 3">
    <name type="scientific">Pseudochelatococcus lubricantis</name>
    <dbReference type="NCBI Taxonomy" id="1538102"/>
    <lineage>
        <taxon>Bacteria</taxon>
        <taxon>Pseudomonadati</taxon>
        <taxon>Pseudomonadota</taxon>
        <taxon>Alphaproteobacteria</taxon>
        <taxon>Hyphomicrobiales</taxon>
        <taxon>Chelatococcaceae</taxon>
        <taxon>Pseudochelatococcus</taxon>
    </lineage>
</organism>
<dbReference type="RefSeq" id="WP_166953162.1">
    <property type="nucleotide sequence ID" value="NZ_JAASQI010000005.1"/>
</dbReference>
<dbReference type="InterPro" id="IPR003111">
    <property type="entry name" value="Lon_prtase_N"/>
</dbReference>
<dbReference type="InterPro" id="IPR015947">
    <property type="entry name" value="PUA-like_sf"/>
</dbReference>
<evidence type="ECO:0000313" key="2">
    <source>
        <dbReference type="EMBL" id="NIJ58623.1"/>
    </source>
</evidence>
<dbReference type="InterPro" id="IPR046336">
    <property type="entry name" value="Lon_prtase_N_sf"/>
</dbReference>
<evidence type="ECO:0000259" key="1">
    <source>
        <dbReference type="PROSITE" id="PS51787"/>
    </source>
</evidence>
<dbReference type="Pfam" id="PF02190">
    <property type="entry name" value="LON_substr_bdg"/>
    <property type="match status" value="1"/>
</dbReference>
<dbReference type="PANTHER" id="PTHR46732">
    <property type="entry name" value="ATP-DEPENDENT PROTEASE LA (LON) DOMAIN PROTEIN"/>
    <property type="match status" value="1"/>
</dbReference>
<gene>
    <name evidence="2" type="ORF">FHS82_002471</name>
</gene>
<dbReference type="EMBL" id="JAASQI010000005">
    <property type="protein sequence ID" value="NIJ58623.1"/>
    <property type="molecule type" value="Genomic_DNA"/>
</dbReference>
<proteinExistence type="predicted"/>
<dbReference type="SMART" id="SM00464">
    <property type="entry name" value="LON"/>
    <property type="match status" value="1"/>
</dbReference>
<dbReference type="SUPFAM" id="SSF88697">
    <property type="entry name" value="PUA domain-like"/>
    <property type="match status" value="1"/>
</dbReference>
<dbReference type="PROSITE" id="PS51787">
    <property type="entry name" value="LON_N"/>
    <property type="match status" value="1"/>
</dbReference>
<dbReference type="Gene3D" id="2.30.130.40">
    <property type="entry name" value="LON domain-like"/>
    <property type="match status" value="1"/>
</dbReference>
<name>A0ABX0V090_9HYPH</name>
<dbReference type="Proteomes" id="UP001429580">
    <property type="component" value="Unassembled WGS sequence"/>
</dbReference>
<comment type="caution">
    <text evidence="2">The sequence shown here is derived from an EMBL/GenBank/DDBJ whole genome shotgun (WGS) entry which is preliminary data.</text>
</comment>
<keyword evidence="3" id="KW-1185">Reference proteome</keyword>
<reference evidence="2 3" key="1">
    <citation type="submission" date="2020-03" db="EMBL/GenBank/DDBJ databases">
        <title>Genomic Encyclopedia of Type Strains, Phase IV (KMG-IV): sequencing the most valuable type-strain genomes for metagenomic binning, comparative biology and taxonomic classification.</title>
        <authorList>
            <person name="Goeker M."/>
        </authorList>
    </citation>
    <scope>NUCLEOTIDE SEQUENCE [LARGE SCALE GENOMIC DNA]</scope>
    <source>
        <strain evidence="2 3">DSM 103870</strain>
    </source>
</reference>
<dbReference type="PANTHER" id="PTHR46732:SF8">
    <property type="entry name" value="ATP-DEPENDENT PROTEASE LA (LON) DOMAIN PROTEIN"/>
    <property type="match status" value="1"/>
</dbReference>
<evidence type="ECO:0000313" key="3">
    <source>
        <dbReference type="Proteomes" id="UP001429580"/>
    </source>
</evidence>